<comment type="caution">
    <text evidence="7">The sequence shown here is derived from an EMBL/GenBank/DDBJ whole genome shotgun (WGS) entry which is preliminary data.</text>
</comment>
<dbReference type="GO" id="GO:0004867">
    <property type="term" value="F:serine-type endopeptidase inhibitor activity"/>
    <property type="evidence" value="ECO:0007669"/>
    <property type="project" value="UniProtKB-KW"/>
</dbReference>
<dbReference type="PANTHER" id="PTHR11461:SF180">
    <property type="entry name" value="LEUKOCYTE ELASTASE INHIBITOR"/>
    <property type="match status" value="1"/>
</dbReference>
<dbReference type="Proteomes" id="UP001431783">
    <property type="component" value="Unassembled WGS sequence"/>
</dbReference>
<dbReference type="InterPro" id="IPR023796">
    <property type="entry name" value="Serpin_dom"/>
</dbReference>
<dbReference type="GO" id="GO:0005615">
    <property type="term" value="C:extracellular space"/>
    <property type="evidence" value="ECO:0007669"/>
    <property type="project" value="InterPro"/>
</dbReference>
<keyword evidence="4" id="KW-0646">Protease inhibitor</keyword>
<dbReference type="GO" id="GO:0005737">
    <property type="term" value="C:cytoplasm"/>
    <property type="evidence" value="ECO:0007669"/>
    <property type="project" value="UniProtKB-SubCell"/>
</dbReference>
<dbReference type="Pfam" id="PF00079">
    <property type="entry name" value="Serpin"/>
    <property type="match status" value="1"/>
</dbReference>
<dbReference type="InterPro" id="IPR023795">
    <property type="entry name" value="Serpin_CS"/>
</dbReference>
<evidence type="ECO:0000256" key="3">
    <source>
        <dbReference type="ARBA" id="ARBA00022490"/>
    </source>
</evidence>
<name>A0AAW1U2D2_9CUCU</name>
<dbReference type="Gene3D" id="3.30.497.10">
    <property type="entry name" value="Antithrombin, subunit I, domain 2"/>
    <property type="match status" value="1"/>
</dbReference>
<dbReference type="InterPro" id="IPR042178">
    <property type="entry name" value="Serpin_sf_1"/>
</dbReference>
<dbReference type="EMBL" id="JARQZJ010000032">
    <property type="protein sequence ID" value="KAK9874818.1"/>
    <property type="molecule type" value="Genomic_DNA"/>
</dbReference>
<feature type="domain" description="Serpin" evidence="6">
    <location>
        <begin position="1"/>
        <end position="68"/>
    </location>
</feature>
<evidence type="ECO:0000256" key="5">
    <source>
        <dbReference type="ARBA" id="ARBA00022900"/>
    </source>
</evidence>
<keyword evidence="3" id="KW-0963">Cytoplasm</keyword>
<reference evidence="7 8" key="1">
    <citation type="submission" date="2023-03" db="EMBL/GenBank/DDBJ databases">
        <title>Genome insight into feeding habits of ladybird beetles.</title>
        <authorList>
            <person name="Li H.-S."/>
            <person name="Huang Y.-H."/>
            <person name="Pang H."/>
        </authorList>
    </citation>
    <scope>NUCLEOTIDE SEQUENCE [LARGE SCALE GENOMIC DNA]</scope>
    <source>
        <strain evidence="7">SYSU_2023b</strain>
        <tissue evidence="7">Whole body</tissue>
    </source>
</reference>
<dbReference type="InterPro" id="IPR042185">
    <property type="entry name" value="Serpin_sf_2"/>
</dbReference>
<organism evidence="7 8">
    <name type="scientific">Henosepilachna vigintioctopunctata</name>
    <dbReference type="NCBI Taxonomy" id="420089"/>
    <lineage>
        <taxon>Eukaryota</taxon>
        <taxon>Metazoa</taxon>
        <taxon>Ecdysozoa</taxon>
        <taxon>Arthropoda</taxon>
        <taxon>Hexapoda</taxon>
        <taxon>Insecta</taxon>
        <taxon>Pterygota</taxon>
        <taxon>Neoptera</taxon>
        <taxon>Endopterygota</taxon>
        <taxon>Coleoptera</taxon>
        <taxon>Polyphaga</taxon>
        <taxon>Cucujiformia</taxon>
        <taxon>Coccinelloidea</taxon>
        <taxon>Coccinellidae</taxon>
        <taxon>Epilachninae</taxon>
        <taxon>Epilachnini</taxon>
        <taxon>Henosepilachna</taxon>
    </lineage>
</organism>
<comment type="similarity">
    <text evidence="2">Belongs to the serpin family. Ov-serpin subfamily.</text>
</comment>
<dbReference type="InterPro" id="IPR000215">
    <property type="entry name" value="Serpin_fam"/>
</dbReference>
<dbReference type="AlphaFoldDB" id="A0AAW1U2D2"/>
<dbReference type="SUPFAM" id="SSF56574">
    <property type="entry name" value="Serpins"/>
    <property type="match status" value="1"/>
</dbReference>
<evidence type="ECO:0000256" key="4">
    <source>
        <dbReference type="ARBA" id="ARBA00022690"/>
    </source>
</evidence>
<keyword evidence="8" id="KW-1185">Reference proteome</keyword>
<comment type="subcellular location">
    <subcellularLocation>
        <location evidence="1">Cytoplasm</location>
    </subcellularLocation>
</comment>
<proteinExistence type="inferred from homology"/>
<evidence type="ECO:0000259" key="6">
    <source>
        <dbReference type="Pfam" id="PF00079"/>
    </source>
</evidence>
<dbReference type="InterPro" id="IPR036186">
    <property type="entry name" value="Serpin_sf"/>
</dbReference>
<sequence>MLKIPYQNKKADLIIMLPDDIDGFHRVEKDARKLWKERNFNRQHTTLYLPKFKVESNIDMIPIMKNMGKISIGVDEIGTESDNTVPDVAAHEEIIDTSNKKVEIFKADHPFLFAVVYDGFSLLVGRYSGPETDN</sequence>
<dbReference type="Gene3D" id="2.30.39.10">
    <property type="entry name" value="Alpha-1-antitrypsin, domain 1"/>
    <property type="match status" value="1"/>
</dbReference>
<accession>A0AAW1U2D2</accession>
<evidence type="ECO:0000313" key="7">
    <source>
        <dbReference type="EMBL" id="KAK9874818.1"/>
    </source>
</evidence>
<keyword evidence="5" id="KW-0722">Serine protease inhibitor</keyword>
<evidence type="ECO:0000256" key="2">
    <source>
        <dbReference type="ARBA" id="ARBA00006426"/>
    </source>
</evidence>
<evidence type="ECO:0000256" key="1">
    <source>
        <dbReference type="ARBA" id="ARBA00004496"/>
    </source>
</evidence>
<evidence type="ECO:0000313" key="8">
    <source>
        <dbReference type="Proteomes" id="UP001431783"/>
    </source>
</evidence>
<dbReference type="PROSITE" id="PS00284">
    <property type="entry name" value="SERPIN"/>
    <property type="match status" value="1"/>
</dbReference>
<protein>
    <recommendedName>
        <fullName evidence="6">Serpin domain-containing protein</fullName>
    </recommendedName>
</protein>
<gene>
    <name evidence="7" type="ORF">WA026_005626</name>
</gene>
<dbReference type="PANTHER" id="PTHR11461">
    <property type="entry name" value="SERINE PROTEASE INHIBITOR, SERPIN"/>
    <property type="match status" value="1"/>
</dbReference>